<keyword evidence="3" id="KW-1185">Reference proteome</keyword>
<sequence length="145" mass="17675">MFHQKRIKSKCWNSKQDFLIAILKIETKFTSIYQTYIQIPQKFLICSPLEVMLSDIYLIISADYPDFWYYVNYASYSRQTQRIHHLKYQGQIQIKRLQRRWYLKKFAHKFLITYNLTILIIQIKFEDTIKNQFSCELSIKTKGIK</sequence>
<evidence type="ECO:0000256" key="1">
    <source>
        <dbReference type="SAM" id="Phobius"/>
    </source>
</evidence>
<organism evidence="2 3">
    <name type="scientific">Paramecium primaurelia</name>
    <dbReference type="NCBI Taxonomy" id="5886"/>
    <lineage>
        <taxon>Eukaryota</taxon>
        <taxon>Sar</taxon>
        <taxon>Alveolata</taxon>
        <taxon>Ciliophora</taxon>
        <taxon>Intramacronucleata</taxon>
        <taxon>Oligohymenophorea</taxon>
        <taxon>Peniculida</taxon>
        <taxon>Parameciidae</taxon>
        <taxon>Paramecium</taxon>
    </lineage>
</organism>
<feature type="transmembrane region" description="Helical" evidence="1">
    <location>
        <begin position="106"/>
        <end position="125"/>
    </location>
</feature>
<gene>
    <name evidence="2" type="ORF">PPRIM_AZ9-3.1.T0190030</name>
</gene>
<accession>A0A8S1KCA2</accession>
<dbReference type="EMBL" id="CAJJDM010000016">
    <property type="protein sequence ID" value="CAD8052133.1"/>
    <property type="molecule type" value="Genomic_DNA"/>
</dbReference>
<dbReference type="AlphaFoldDB" id="A0A8S1KCA2"/>
<keyword evidence="1" id="KW-1133">Transmembrane helix</keyword>
<evidence type="ECO:0000313" key="2">
    <source>
        <dbReference type="EMBL" id="CAD8052133.1"/>
    </source>
</evidence>
<comment type="caution">
    <text evidence="2">The sequence shown here is derived from an EMBL/GenBank/DDBJ whole genome shotgun (WGS) entry which is preliminary data.</text>
</comment>
<evidence type="ECO:0008006" key="4">
    <source>
        <dbReference type="Google" id="ProtNLM"/>
    </source>
</evidence>
<keyword evidence="1" id="KW-0472">Membrane</keyword>
<dbReference type="Proteomes" id="UP000688137">
    <property type="component" value="Unassembled WGS sequence"/>
</dbReference>
<proteinExistence type="predicted"/>
<keyword evidence="1" id="KW-0812">Transmembrane</keyword>
<evidence type="ECO:0000313" key="3">
    <source>
        <dbReference type="Proteomes" id="UP000688137"/>
    </source>
</evidence>
<protein>
    <recommendedName>
        <fullName evidence="4">Transmembrane protein</fullName>
    </recommendedName>
</protein>
<reference evidence="2" key="1">
    <citation type="submission" date="2021-01" db="EMBL/GenBank/DDBJ databases">
        <authorList>
            <consortium name="Genoscope - CEA"/>
            <person name="William W."/>
        </authorList>
    </citation>
    <scope>NUCLEOTIDE SEQUENCE</scope>
</reference>
<name>A0A8S1KCA2_PARPR</name>